<evidence type="ECO:0000313" key="1">
    <source>
        <dbReference type="EMBL" id="EYB98447.1"/>
    </source>
</evidence>
<proteinExistence type="predicted"/>
<name>A0A016T705_9BILA</name>
<organism evidence="1 2">
    <name type="scientific">Ancylostoma ceylanicum</name>
    <dbReference type="NCBI Taxonomy" id="53326"/>
    <lineage>
        <taxon>Eukaryota</taxon>
        <taxon>Metazoa</taxon>
        <taxon>Ecdysozoa</taxon>
        <taxon>Nematoda</taxon>
        <taxon>Chromadorea</taxon>
        <taxon>Rhabditida</taxon>
        <taxon>Rhabditina</taxon>
        <taxon>Rhabditomorpha</taxon>
        <taxon>Strongyloidea</taxon>
        <taxon>Ancylostomatidae</taxon>
        <taxon>Ancylostomatinae</taxon>
        <taxon>Ancylostoma</taxon>
    </lineage>
</organism>
<evidence type="ECO:0000313" key="2">
    <source>
        <dbReference type="Proteomes" id="UP000024635"/>
    </source>
</evidence>
<dbReference type="EMBL" id="JARK01001467">
    <property type="protein sequence ID" value="EYB98447.1"/>
    <property type="molecule type" value="Genomic_DNA"/>
</dbReference>
<reference evidence="2" key="1">
    <citation type="journal article" date="2015" name="Nat. Genet.">
        <title>The genome and transcriptome of the zoonotic hookworm Ancylostoma ceylanicum identify infection-specific gene families.</title>
        <authorList>
            <person name="Schwarz E.M."/>
            <person name="Hu Y."/>
            <person name="Antoshechkin I."/>
            <person name="Miller M.M."/>
            <person name="Sternberg P.W."/>
            <person name="Aroian R.V."/>
        </authorList>
    </citation>
    <scope>NUCLEOTIDE SEQUENCE</scope>
    <source>
        <strain evidence="2">HY135</strain>
    </source>
</reference>
<dbReference type="Proteomes" id="UP000024635">
    <property type="component" value="Unassembled WGS sequence"/>
</dbReference>
<sequence length="77" mass="8671">MYSSPHSLHLIEYTVEETARSLCIRIKEHLEGKLSSRSSTPLGAHRTRVHNGVDFEVETAIIAFESEISARKTLEGF</sequence>
<gene>
    <name evidence="1" type="primary">Acey_s0131.g1631</name>
    <name evidence="1" type="ORF">Y032_0131g1631</name>
</gene>
<accession>A0A016T705</accession>
<dbReference type="AlphaFoldDB" id="A0A016T705"/>
<dbReference type="OrthoDB" id="5800127at2759"/>
<protein>
    <submittedName>
        <fullName evidence="1">Uncharacterized protein</fullName>
    </submittedName>
</protein>
<comment type="caution">
    <text evidence="1">The sequence shown here is derived from an EMBL/GenBank/DDBJ whole genome shotgun (WGS) entry which is preliminary data.</text>
</comment>
<keyword evidence="2" id="KW-1185">Reference proteome</keyword>